<dbReference type="OrthoDB" id="9775950at2"/>
<evidence type="ECO:0000256" key="4">
    <source>
        <dbReference type="ARBA" id="ARBA00022989"/>
    </source>
</evidence>
<dbReference type="PANTHER" id="PTHR30250">
    <property type="entry name" value="PST FAMILY PREDICTED COLANIC ACID TRANSPORTER"/>
    <property type="match status" value="1"/>
</dbReference>
<proteinExistence type="predicted"/>
<feature type="transmembrane region" description="Helical" evidence="6">
    <location>
        <begin position="124"/>
        <end position="148"/>
    </location>
</feature>
<evidence type="ECO:0000256" key="6">
    <source>
        <dbReference type="SAM" id="Phobius"/>
    </source>
</evidence>
<feature type="transmembrane region" description="Helical" evidence="6">
    <location>
        <begin position="286"/>
        <end position="307"/>
    </location>
</feature>
<dbReference type="Pfam" id="PF01943">
    <property type="entry name" value="Polysacc_synt"/>
    <property type="match status" value="1"/>
</dbReference>
<feature type="transmembrane region" description="Helical" evidence="6">
    <location>
        <begin position="52"/>
        <end position="73"/>
    </location>
</feature>
<feature type="transmembrane region" description="Helical" evidence="6">
    <location>
        <begin position="194"/>
        <end position="213"/>
    </location>
</feature>
<keyword evidence="2" id="KW-1003">Cell membrane</keyword>
<dbReference type="RefSeq" id="WP_121215338.1">
    <property type="nucleotide sequence ID" value="NZ_RBZN01000039.1"/>
</dbReference>
<feature type="transmembrane region" description="Helical" evidence="6">
    <location>
        <begin position="414"/>
        <end position="436"/>
    </location>
</feature>
<evidence type="ECO:0000256" key="5">
    <source>
        <dbReference type="ARBA" id="ARBA00023136"/>
    </source>
</evidence>
<keyword evidence="5 6" id="KW-0472">Membrane</keyword>
<dbReference type="Proteomes" id="UP000272238">
    <property type="component" value="Unassembled WGS sequence"/>
</dbReference>
<dbReference type="EMBL" id="RBZN01000039">
    <property type="protein sequence ID" value="RKQ14733.1"/>
    <property type="molecule type" value="Genomic_DNA"/>
</dbReference>
<feature type="transmembrane region" description="Helical" evidence="6">
    <location>
        <begin position="481"/>
        <end position="503"/>
    </location>
</feature>
<reference evidence="7 8" key="1">
    <citation type="journal article" date="2016" name="Antonie Van Leeuwenhoek">
        <title>Lysinibacillus endophyticus sp. nov., an indole-3-acetic acid producing endophytic bacterium isolated from corn root (Zea mays cv. Xinken-5).</title>
        <authorList>
            <person name="Yu J."/>
            <person name="Guan X."/>
            <person name="Liu C."/>
            <person name="Xiang W."/>
            <person name="Yu Z."/>
            <person name="Liu X."/>
            <person name="Wang G."/>
        </authorList>
    </citation>
    <scope>NUCLEOTIDE SEQUENCE [LARGE SCALE GENOMIC DNA]</scope>
    <source>
        <strain evidence="7 8">DSM 100506</strain>
    </source>
</reference>
<dbReference type="PANTHER" id="PTHR30250:SF29">
    <property type="entry name" value="POLYSACCHARIDE BIOSYNTHESIS PROTEIN C-TERMINAL DOMAIN-CONTAINING PROTEIN"/>
    <property type="match status" value="1"/>
</dbReference>
<evidence type="ECO:0000256" key="3">
    <source>
        <dbReference type="ARBA" id="ARBA00022692"/>
    </source>
</evidence>
<evidence type="ECO:0000256" key="2">
    <source>
        <dbReference type="ARBA" id="ARBA00022475"/>
    </source>
</evidence>
<feature type="transmembrane region" description="Helical" evidence="6">
    <location>
        <begin position="391"/>
        <end position="408"/>
    </location>
</feature>
<organism evidence="7 8">
    <name type="scientific">Ureibacillus endophyticus</name>
    <dbReference type="NCBI Taxonomy" id="1978490"/>
    <lineage>
        <taxon>Bacteria</taxon>
        <taxon>Bacillati</taxon>
        <taxon>Bacillota</taxon>
        <taxon>Bacilli</taxon>
        <taxon>Bacillales</taxon>
        <taxon>Caryophanaceae</taxon>
        <taxon>Ureibacillus</taxon>
    </lineage>
</organism>
<comment type="subcellular location">
    <subcellularLocation>
        <location evidence="1">Cell membrane</location>
        <topology evidence="1">Multi-pass membrane protein</topology>
    </subcellularLocation>
</comment>
<feature type="transmembrane region" description="Helical" evidence="6">
    <location>
        <begin position="359"/>
        <end position="379"/>
    </location>
</feature>
<evidence type="ECO:0000313" key="7">
    <source>
        <dbReference type="EMBL" id="RKQ14733.1"/>
    </source>
</evidence>
<feature type="transmembrane region" description="Helical" evidence="6">
    <location>
        <begin position="234"/>
        <end position="254"/>
    </location>
</feature>
<comment type="caution">
    <text evidence="7">The sequence shown here is derived from an EMBL/GenBank/DDBJ whole genome shotgun (WGS) entry which is preliminary data.</text>
</comment>
<dbReference type="InterPro" id="IPR024923">
    <property type="entry name" value="PG_synth_SpoVB"/>
</dbReference>
<name>A0A494YWY8_9BACL</name>
<dbReference type="InterPro" id="IPR002797">
    <property type="entry name" value="Polysacc_synth"/>
</dbReference>
<keyword evidence="4 6" id="KW-1133">Transmembrane helix</keyword>
<dbReference type="AlphaFoldDB" id="A0A494YWY8"/>
<dbReference type="InterPro" id="IPR050833">
    <property type="entry name" value="Poly_Biosynth_Transport"/>
</dbReference>
<evidence type="ECO:0000256" key="1">
    <source>
        <dbReference type="ARBA" id="ARBA00004651"/>
    </source>
</evidence>
<feature type="transmembrane region" description="Helical" evidence="6">
    <location>
        <begin position="93"/>
        <end position="112"/>
    </location>
</feature>
<gene>
    <name evidence="7" type="ORF">D8M03_13415</name>
</gene>
<evidence type="ECO:0000313" key="8">
    <source>
        <dbReference type="Proteomes" id="UP000272238"/>
    </source>
</evidence>
<protein>
    <submittedName>
        <fullName evidence="7">Polysaccharide biosynthesis protein</fullName>
    </submittedName>
</protein>
<feature type="transmembrane region" description="Helical" evidence="6">
    <location>
        <begin position="448"/>
        <end position="466"/>
    </location>
</feature>
<dbReference type="CDD" id="cd13124">
    <property type="entry name" value="MATE_SpoVB_like"/>
    <property type="match status" value="1"/>
</dbReference>
<accession>A0A494YWY8</accession>
<dbReference type="GO" id="GO:0005886">
    <property type="term" value="C:plasma membrane"/>
    <property type="evidence" value="ECO:0007669"/>
    <property type="project" value="UniProtKB-SubCell"/>
</dbReference>
<keyword evidence="8" id="KW-1185">Reference proteome</keyword>
<feature type="transmembrane region" description="Helical" evidence="6">
    <location>
        <begin position="327"/>
        <end position="347"/>
    </location>
</feature>
<feature type="transmembrane region" description="Helical" evidence="6">
    <location>
        <begin position="169"/>
        <end position="188"/>
    </location>
</feature>
<sequence length="533" mass="58672">MGNNFGMKGYMKGALLLTIAALIVKALSAVYRVPFQNLVGDQGFYIYQQVYPFISFFVVWTSGGFAVAISKMLADAESSSHVMERKSTITRTVYMYLTFLSLVFFCILFFGADSLATMMGDKQLAPLLKTGAFVTLFMPILALMKGYFQAKGDMAPVAYAQVFEQFTRVCVILAGAYIIMATSTSLYAAGNVAVFGTVIGEIAGMLLLIYFVKNRLKFPKSKIKLAKWPIIKEVTILSLSVSMSSLLLLCFQLIDSFSVFSILLENGMERLQAMETKGIYDRGQPLVQMGITIASSLSLAIVPLVAYQSKKVNGRGPIPFIQLTYRVSLLLGVAASLGLVIVMPYVNEMLFETNALTDVLIVFVLQIIPFSIILTFTAILQGMNRLKVPGIILIGALLLKYIGNQVLITKIGVLGAAIASNIGLFLSAGLLIFYLKKITQAKLARKDFYIKLFLASAMMTLTVFVMDKLLQISTVFLSGRIQALVIGGCLIFLGAIVFLTVVAKTKMLAEKEWFMLPFGRKMAAYQIWLNKKK</sequence>
<keyword evidence="3 6" id="KW-0812">Transmembrane</keyword>